<reference evidence="3" key="1">
    <citation type="journal article" date="2019" name="Int. J. Syst. Evol. Microbiol.">
        <title>The Global Catalogue of Microorganisms (GCM) 10K type strain sequencing project: providing services to taxonomists for standard genome sequencing and annotation.</title>
        <authorList>
            <consortium name="The Broad Institute Genomics Platform"/>
            <consortium name="The Broad Institute Genome Sequencing Center for Infectious Disease"/>
            <person name="Wu L."/>
            <person name="Ma J."/>
        </authorList>
    </citation>
    <scope>NUCLEOTIDE SEQUENCE [LARGE SCALE GENOMIC DNA]</scope>
    <source>
        <strain evidence="3">CCUG 57263</strain>
    </source>
</reference>
<keyword evidence="1" id="KW-1133">Transmembrane helix</keyword>
<keyword evidence="1" id="KW-0812">Transmembrane</keyword>
<keyword evidence="3" id="KW-1185">Reference proteome</keyword>
<keyword evidence="1" id="KW-0472">Membrane</keyword>
<dbReference type="Pfam" id="PF22564">
    <property type="entry name" value="HAAS"/>
    <property type="match status" value="1"/>
</dbReference>
<dbReference type="Proteomes" id="UP001597120">
    <property type="component" value="Unassembled WGS sequence"/>
</dbReference>
<evidence type="ECO:0000313" key="3">
    <source>
        <dbReference type="Proteomes" id="UP001597120"/>
    </source>
</evidence>
<protein>
    <recommendedName>
        <fullName evidence="4">DUF1700 domain-containing protein</fullName>
    </recommendedName>
</protein>
<evidence type="ECO:0008006" key="4">
    <source>
        <dbReference type="Google" id="ProtNLM"/>
    </source>
</evidence>
<evidence type="ECO:0000313" key="2">
    <source>
        <dbReference type="EMBL" id="MFD0872143.1"/>
    </source>
</evidence>
<proteinExistence type="predicted"/>
<organism evidence="2 3">
    <name type="scientific">Paenibacillus residui</name>
    <dbReference type="NCBI Taxonomy" id="629724"/>
    <lineage>
        <taxon>Bacteria</taxon>
        <taxon>Bacillati</taxon>
        <taxon>Bacillota</taxon>
        <taxon>Bacilli</taxon>
        <taxon>Bacillales</taxon>
        <taxon>Paenibacillaceae</taxon>
        <taxon>Paenibacillus</taxon>
    </lineage>
</organism>
<evidence type="ECO:0000256" key="1">
    <source>
        <dbReference type="SAM" id="Phobius"/>
    </source>
</evidence>
<dbReference type="EMBL" id="JBHTIU010000102">
    <property type="protein sequence ID" value="MFD0872143.1"/>
    <property type="molecule type" value="Genomic_DNA"/>
</dbReference>
<sequence length="116" mass="12965">MTKAEFLDELEHLLAGIPAQDRQEIMADYEEHFAIGRIQGKSEAEIVLALGSPRLIAKEMNVHYHLKQAAEKTNFGSTMRAVYASVGLGFFNLAFVLGPFVALCAVWWLFLPLPPF</sequence>
<comment type="caution">
    <text evidence="2">The sequence shown here is derived from an EMBL/GenBank/DDBJ whole genome shotgun (WGS) entry which is preliminary data.</text>
</comment>
<accession>A0ABW3DG29</accession>
<gene>
    <name evidence="2" type="ORF">ACFQ03_23780</name>
</gene>
<dbReference type="RefSeq" id="WP_379291407.1">
    <property type="nucleotide sequence ID" value="NZ_JBHTIU010000102.1"/>
</dbReference>
<feature type="transmembrane region" description="Helical" evidence="1">
    <location>
        <begin position="82"/>
        <end position="110"/>
    </location>
</feature>
<name>A0ABW3DG29_9BACL</name>